<evidence type="ECO:0000256" key="5">
    <source>
        <dbReference type="ARBA" id="ARBA00022490"/>
    </source>
</evidence>
<dbReference type="SMART" id="SM01016">
    <property type="entry name" value="Arg_tRNA_synt_N"/>
    <property type="match status" value="1"/>
</dbReference>
<reference evidence="14 15" key="1">
    <citation type="journal article" date="2007" name="Science">
        <title>Genomic minimalism in the early diverging intestinal parasite Giardia lamblia.</title>
        <authorList>
            <person name="Morrison H.G."/>
            <person name="McArthur A.G."/>
            <person name="Gillin F.D."/>
            <person name="Aley S.B."/>
            <person name="Adam R.D."/>
            <person name="Olsen G.J."/>
            <person name="Best A.A."/>
            <person name="Cande W.Z."/>
            <person name="Chen F."/>
            <person name="Cipriano M.J."/>
            <person name="Davids B.J."/>
            <person name="Dawson S.C."/>
            <person name="Elmendorf H.G."/>
            <person name="Hehl A.B."/>
            <person name="Holder M.E."/>
            <person name="Huse S.M."/>
            <person name="Kim U.U."/>
            <person name="Lasek-Nesselquist E."/>
            <person name="Manning G."/>
            <person name="Nigam A."/>
            <person name="Nixon J.E."/>
            <person name="Palm D."/>
            <person name="Passamaneck N.E."/>
            <person name="Prabhu A."/>
            <person name="Reich C.I."/>
            <person name="Reiner D.S."/>
            <person name="Samuelson J."/>
            <person name="Svard S.G."/>
            <person name="Sogin M.L."/>
        </authorList>
    </citation>
    <scope>NUCLEOTIDE SEQUENCE [LARGE SCALE GENOMIC DNA]</scope>
    <source>
        <strain evidence="14 15">WB C6</strain>
    </source>
</reference>
<gene>
    <name evidence="14" type="ORF">GL50803_0010521</name>
</gene>
<dbReference type="RefSeq" id="XP_001708522.1">
    <property type="nucleotide sequence ID" value="XM_001708470.1"/>
</dbReference>
<dbReference type="STRING" id="184922.A8B9N2"/>
<comment type="subcellular location">
    <subcellularLocation>
        <location evidence="1">Cytoplasm</location>
    </subcellularLocation>
</comment>
<keyword evidence="5" id="KW-0963">Cytoplasm</keyword>
<dbReference type="CDD" id="cd00671">
    <property type="entry name" value="ArgRS_core"/>
    <property type="match status" value="1"/>
</dbReference>
<dbReference type="SUPFAM" id="SSF52374">
    <property type="entry name" value="Nucleotidylyl transferase"/>
    <property type="match status" value="1"/>
</dbReference>
<dbReference type="GO" id="GO:0004814">
    <property type="term" value="F:arginine-tRNA ligase activity"/>
    <property type="evidence" value="ECO:0000318"/>
    <property type="project" value="GO_Central"/>
</dbReference>
<keyword evidence="8 13" id="KW-0067">ATP-binding</keyword>
<dbReference type="Gene3D" id="3.40.50.620">
    <property type="entry name" value="HUPs"/>
    <property type="match status" value="1"/>
</dbReference>
<dbReference type="VEuPathDB" id="GiardiaDB:GL50803_10521"/>
<comment type="caution">
    <text evidence="14">The sequence shown here is derived from an EMBL/GenBank/DDBJ whole genome shotgun (WGS) entry which is preliminary data.</text>
</comment>
<evidence type="ECO:0000256" key="10">
    <source>
        <dbReference type="ARBA" id="ARBA00023146"/>
    </source>
</evidence>
<dbReference type="InterPro" id="IPR035684">
    <property type="entry name" value="ArgRS_core"/>
</dbReference>
<comment type="similarity">
    <text evidence="2 13">Belongs to the class-I aminoacyl-tRNA synthetase family.</text>
</comment>
<dbReference type="GO" id="GO:0005737">
    <property type="term" value="C:cytoplasm"/>
    <property type="evidence" value="ECO:0007669"/>
    <property type="project" value="UniProtKB-SubCell"/>
</dbReference>
<comment type="subunit">
    <text evidence="3">Monomer.</text>
</comment>
<name>A8B9N2_GIAIC</name>
<dbReference type="FunFam" id="1.10.730.10:FF:000008">
    <property type="entry name" value="Arginine--tRNA ligase"/>
    <property type="match status" value="1"/>
</dbReference>
<dbReference type="GO" id="GO:0005524">
    <property type="term" value="F:ATP binding"/>
    <property type="evidence" value="ECO:0007669"/>
    <property type="project" value="UniProtKB-KW"/>
</dbReference>
<dbReference type="InterPro" id="IPR009080">
    <property type="entry name" value="tRNAsynth_Ia_anticodon-bd"/>
</dbReference>
<evidence type="ECO:0000256" key="3">
    <source>
        <dbReference type="ARBA" id="ARBA00011245"/>
    </source>
</evidence>
<dbReference type="InterPro" id="IPR001278">
    <property type="entry name" value="Arg-tRNA-ligase"/>
</dbReference>
<keyword evidence="6 13" id="KW-0436">Ligase</keyword>
<accession>A8B9N2</accession>
<evidence type="ECO:0000256" key="1">
    <source>
        <dbReference type="ARBA" id="ARBA00004496"/>
    </source>
</evidence>
<evidence type="ECO:0000256" key="12">
    <source>
        <dbReference type="ARBA" id="ARBA00049339"/>
    </source>
</evidence>
<protein>
    <recommendedName>
        <fullName evidence="4">arginine--tRNA ligase</fullName>
        <ecNumber evidence="4">6.1.1.19</ecNumber>
    </recommendedName>
    <alternativeName>
        <fullName evidence="11">Arginyl-tRNA synthetase</fullName>
    </alternativeName>
</protein>
<dbReference type="InterPro" id="IPR014729">
    <property type="entry name" value="Rossmann-like_a/b/a_fold"/>
</dbReference>
<keyword evidence="10 13" id="KW-0030">Aminoacyl-tRNA synthetase</keyword>
<dbReference type="PRINTS" id="PR01038">
    <property type="entry name" value="TRNASYNTHARG"/>
</dbReference>
<dbReference type="Proteomes" id="UP000001548">
    <property type="component" value="Unassembled WGS sequence"/>
</dbReference>
<dbReference type="AlphaFoldDB" id="A8B9N2"/>
<evidence type="ECO:0000313" key="14">
    <source>
        <dbReference type="EMBL" id="KAE8306093.1"/>
    </source>
</evidence>
<dbReference type="HOGENOM" id="CLU_006406_5_1_1"/>
<dbReference type="FunFam" id="3.40.50.620:FF:000030">
    <property type="entry name" value="Arginine--tRNA ligase"/>
    <property type="match status" value="1"/>
</dbReference>
<dbReference type="SUPFAM" id="SSF47323">
    <property type="entry name" value="Anticodon-binding domain of a subclass of class I aminoacyl-tRNA synthetases"/>
    <property type="match status" value="1"/>
</dbReference>
<dbReference type="SMR" id="A8B9N2"/>
<keyword evidence="7 13" id="KW-0547">Nucleotide-binding</keyword>
<evidence type="ECO:0000256" key="7">
    <source>
        <dbReference type="ARBA" id="ARBA00022741"/>
    </source>
</evidence>
<dbReference type="InterPro" id="IPR008909">
    <property type="entry name" value="DALR_anticod-bd"/>
</dbReference>
<evidence type="ECO:0000256" key="2">
    <source>
        <dbReference type="ARBA" id="ARBA00005594"/>
    </source>
</evidence>
<dbReference type="Gene3D" id="3.30.1360.70">
    <property type="entry name" value="Arginyl tRNA synthetase N-terminal domain"/>
    <property type="match status" value="1"/>
</dbReference>
<dbReference type="Pfam" id="PF05746">
    <property type="entry name" value="DALR_1"/>
    <property type="match status" value="1"/>
</dbReference>
<dbReference type="EC" id="6.1.1.19" evidence="4"/>
<dbReference type="OMA" id="WLPEQNG"/>
<dbReference type="GeneID" id="5701435"/>
<dbReference type="SMART" id="SM00836">
    <property type="entry name" value="DALR_1"/>
    <property type="match status" value="1"/>
</dbReference>
<keyword evidence="9 13" id="KW-0648">Protein biosynthesis</keyword>
<keyword evidence="15" id="KW-1185">Reference proteome</keyword>
<dbReference type="Gene3D" id="1.10.730.10">
    <property type="entry name" value="Isoleucyl-tRNA Synthetase, Domain 1"/>
    <property type="match status" value="1"/>
</dbReference>
<dbReference type="HAMAP" id="MF_00123">
    <property type="entry name" value="Arg_tRNA_synth"/>
    <property type="match status" value="1"/>
</dbReference>
<dbReference type="Pfam" id="PF00750">
    <property type="entry name" value="tRNA-synt_1d"/>
    <property type="match status" value="1"/>
</dbReference>
<dbReference type="InterPro" id="IPR036695">
    <property type="entry name" value="Arg-tRNA-synth_N_sf"/>
</dbReference>
<evidence type="ECO:0000256" key="11">
    <source>
        <dbReference type="ARBA" id="ARBA00033033"/>
    </source>
</evidence>
<evidence type="ECO:0000256" key="8">
    <source>
        <dbReference type="ARBA" id="ARBA00022840"/>
    </source>
</evidence>
<dbReference type="GO" id="GO:0006420">
    <property type="term" value="P:arginyl-tRNA aminoacylation"/>
    <property type="evidence" value="ECO:0000318"/>
    <property type="project" value="GO_Central"/>
</dbReference>
<organism evidence="14 15">
    <name type="scientific">Giardia intestinalis (strain ATCC 50803 / WB clone C6)</name>
    <name type="common">Giardia lamblia</name>
    <dbReference type="NCBI Taxonomy" id="184922"/>
    <lineage>
        <taxon>Eukaryota</taxon>
        <taxon>Metamonada</taxon>
        <taxon>Diplomonadida</taxon>
        <taxon>Hexamitidae</taxon>
        <taxon>Giardiinae</taxon>
        <taxon>Giardia</taxon>
    </lineage>
</organism>
<proteinExistence type="inferred from homology"/>
<dbReference type="PANTHER" id="PTHR11956">
    <property type="entry name" value="ARGINYL-TRNA SYNTHETASE"/>
    <property type="match status" value="1"/>
</dbReference>
<evidence type="ECO:0000256" key="4">
    <source>
        <dbReference type="ARBA" id="ARBA00012837"/>
    </source>
</evidence>
<dbReference type="NCBIfam" id="TIGR00456">
    <property type="entry name" value="argS"/>
    <property type="match status" value="1"/>
</dbReference>
<dbReference type="PROSITE" id="PS00178">
    <property type="entry name" value="AA_TRNA_LIGASE_I"/>
    <property type="match status" value="1"/>
</dbReference>
<dbReference type="InterPro" id="IPR001412">
    <property type="entry name" value="aa-tRNA-synth_I_CS"/>
</dbReference>
<comment type="catalytic activity">
    <reaction evidence="12">
        <text>tRNA(Arg) + L-arginine + ATP = L-arginyl-tRNA(Arg) + AMP + diphosphate</text>
        <dbReference type="Rhea" id="RHEA:20301"/>
        <dbReference type="Rhea" id="RHEA-COMP:9658"/>
        <dbReference type="Rhea" id="RHEA-COMP:9673"/>
        <dbReference type="ChEBI" id="CHEBI:30616"/>
        <dbReference type="ChEBI" id="CHEBI:32682"/>
        <dbReference type="ChEBI" id="CHEBI:33019"/>
        <dbReference type="ChEBI" id="CHEBI:78442"/>
        <dbReference type="ChEBI" id="CHEBI:78513"/>
        <dbReference type="ChEBI" id="CHEBI:456215"/>
        <dbReference type="EC" id="6.1.1.19"/>
    </reaction>
</comment>
<evidence type="ECO:0000256" key="9">
    <source>
        <dbReference type="ARBA" id="ARBA00022917"/>
    </source>
</evidence>
<dbReference type="KEGG" id="gla:GL50803_0010521"/>
<dbReference type="FunCoup" id="A8B9N2">
    <property type="interactions" value="186"/>
</dbReference>
<evidence type="ECO:0000313" key="15">
    <source>
        <dbReference type="Proteomes" id="UP000001548"/>
    </source>
</evidence>
<evidence type="ECO:0000256" key="6">
    <source>
        <dbReference type="ARBA" id="ARBA00022598"/>
    </source>
</evidence>
<dbReference type="InterPro" id="IPR005148">
    <property type="entry name" value="Arg-tRNA-synth_N"/>
</dbReference>
<dbReference type="EMBL" id="AACB03000001">
    <property type="protein sequence ID" value="KAE8306093.1"/>
    <property type="molecule type" value="Genomic_DNA"/>
</dbReference>
<dbReference type="SUPFAM" id="SSF55190">
    <property type="entry name" value="Arginyl-tRNA synthetase (ArgRS), N-terminal 'additional' domain"/>
    <property type="match status" value="1"/>
</dbReference>
<dbReference type="PANTHER" id="PTHR11956:SF5">
    <property type="entry name" value="ARGININE--TRNA LIGASE, CYTOPLASMIC"/>
    <property type="match status" value="1"/>
</dbReference>
<evidence type="ECO:0000256" key="13">
    <source>
        <dbReference type="RuleBase" id="RU363038"/>
    </source>
</evidence>
<sequence>MEDLKDICAQAMHTVLGDHIAPLSAQEGWKESMLGVFTSPLVTPTTNIKYGHYQFNSTMGIAKLIKDLHYDALPSNPAELSGLFTQAMLCVQDKYAEEKGCPKPIEAVNIAGCFINIALTPAYLLSKCFDIYMAVPFGTLPKPPTLPRKRVVVDFSSPNVAKSMHVGHLRSTIIGDSICRLYEYVGYDVHRINHVGDWGTQFGMLITHLTDMHPEIADAAAHCRRITMLPIDNLVAFYKAAKERFDNDPAFQKRAYEAVVKLQRLNLAEFYLWCKICDISRHEFQRIYDRLDIKIDEFGESSYKFKLGTTVARLKRLHLTQMSDKATVIPIEGMDYPLIIVKSDGGFTYDTTDMAAIYHRTQVLHADKCVYVVDAGQSSHFDLVFKAAEKAGWITKDQAVHVPFGVVLGSDGKRLKTRAGETVKLEDLLDEAVTESMRLLEERNRDQEFSQEEMRQVAEAVGYGAVKYADLSSHRIKDYKYDPKRMLNLKGNTAAYLLYSFTRISSICRKAGIDREELYTSDTLRNLSITEPSEINLLVALLKVRDTILFTLEDLCPHRICDWVYSVASAYTDFYEKCRVIETSASGDSVCNKSRLVLCEMARQSLRLAFHLLGIREIDRM</sequence>